<protein>
    <submittedName>
        <fullName evidence="1">Uncharacterized protein</fullName>
    </submittedName>
</protein>
<keyword evidence="2" id="KW-1185">Reference proteome</keyword>
<reference evidence="1" key="1">
    <citation type="journal article" date="2021" name="New Phytol.">
        <title>Evolutionary innovations through gain and loss of genes in the ectomycorrhizal Boletales.</title>
        <authorList>
            <person name="Wu G."/>
            <person name="Miyauchi S."/>
            <person name="Morin E."/>
            <person name="Kuo A."/>
            <person name="Drula E."/>
            <person name="Varga T."/>
            <person name="Kohler A."/>
            <person name="Feng B."/>
            <person name="Cao Y."/>
            <person name="Lipzen A."/>
            <person name="Daum C."/>
            <person name="Hundley H."/>
            <person name="Pangilinan J."/>
            <person name="Johnson J."/>
            <person name="Barry K."/>
            <person name="LaButti K."/>
            <person name="Ng V."/>
            <person name="Ahrendt S."/>
            <person name="Min B."/>
            <person name="Choi I.G."/>
            <person name="Park H."/>
            <person name="Plett J.M."/>
            <person name="Magnuson J."/>
            <person name="Spatafora J.W."/>
            <person name="Nagy L.G."/>
            <person name="Henrissat B."/>
            <person name="Grigoriev I.V."/>
            <person name="Yang Z.L."/>
            <person name="Xu J."/>
            <person name="Martin F.M."/>
        </authorList>
    </citation>
    <scope>NUCLEOTIDE SEQUENCE</scope>
    <source>
        <strain evidence="1">ATCC 28755</strain>
    </source>
</reference>
<organism evidence="1 2">
    <name type="scientific">Hygrophoropsis aurantiaca</name>
    <dbReference type="NCBI Taxonomy" id="72124"/>
    <lineage>
        <taxon>Eukaryota</taxon>
        <taxon>Fungi</taxon>
        <taxon>Dikarya</taxon>
        <taxon>Basidiomycota</taxon>
        <taxon>Agaricomycotina</taxon>
        <taxon>Agaricomycetes</taxon>
        <taxon>Agaricomycetidae</taxon>
        <taxon>Boletales</taxon>
        <taxon>Coniophorineae</taxon>
        <taxon>Hygrophoropsidaceae</taxon>
        <taxon>Hygrophoropsis</taxon>
    </lineage>
</organism>
<accession>A0ACB8APV7</accession>
<evidence type="ECO:0000313" key="2">
    <source>
        <dbReference type="Proteomes" id="UP000790377"/>
    </source>
</evidence>
<comment type="caution">
    <text evidence="1">The sequence shown here is derived from an EMBL/GenBank/DDBJ whole genome shotgun (WGS) entry which is preliminary data.</text>
</comment>
<proteinExistence type="predicted"/>
<gene>
    <name evidence="1" type="ORF">BJ138DRAFT_1141486</name>
</gene>
<dbReference type="Proteomes" id="UP000790377">
    <property type="component" value="Unassembled WGS sequence"/>
</dbReference>
<evidence type="ECO:0000313" key="1">
    <source>
        <dbReference type="EMBL" id="KAH7915510.1"/>
    </source>
</evidence>
<name>A0ACB8APV7_9AGAM</name>
<sequence length="300" mass="33293">MDGLDIGPGRESVKYLGAVAATILIYDWLLTLDAEIDHIWSRSWGFVEGLYLFTKYAPFADTTVMILYRDLLSGSNNRLCHITMSFVSVMYVISMTVGEVIILLRTWAIWGRSPVVGLLLVTQAIVVFAMAIIFAVKYADSLLFVSASDSEPIPLQLGGCITAGGSNADLIDWSLFTGMESFYLITMLVHTYPLIKRSWGVDSAWFYQVLFRDGIVYYMVLFTLSAINISIVVTQKGIASTSLATPTRVLHAIFSARIILHIREADGKMDTTDTSMPPMTFAEANSQIDNESIHHSHVHS</sequence>
<dbReference type="EMBL" id="MU267599">
    <property type="protein sequence ID" value="KAH7915510.1"/>
    <property type="molecule type" value="Genomic_DNA"/>
</dbReference>